<proteinExistence type="predicted"/>
<evidence type="ECO:0000313" key="1">
    <source>
        <dbReference type="EMBL" id="PNO27708.1"/>
    </source>
</evidence>
<reference evidence="2" key="1">
    <citation type="submission" date="2017-12" db="EMBL/GenBank/DDBJ databases">
        <title>FDA dAtabase for Regulatory Grade micrObial Sequences (FDA-ARGOS): Supporting development and validation of Infectious Disease Dx tests.</title>
        <authorList>
            <person name="Sichtig H."/>
            <person name="Tallon L."/>
            <person name="Sadzewicz L."/>
            <person name="Sengamalay N."/>
            <person name="Nagaraj S."/>
            <person name="Vavikolanu K."/>
            <person name="Aluvathingal J."/>
            <person name="Nadendla S."/>
            <person name="Pirone D.C."/>
            <person name="Hoffman M."/>
            <person name="Muruvanda T."/>
            <person name="Allard M."/>
            <person name="Evans P."/>
        </authorList>
    </citation>
    <scope>NUCLEOTIDE SEQUENCE [LARGE SCALE GENOMIC DNA]</scope>
    <source>
        <strain evidence="2">FDAARGOS_55</strain>
    </source>
</reference>
<accession>A0A1J6YIK5</accession>
<sequence>MQYLLSFIRMIIVFSAEIVQIHHIAKRINFTLIRVWVSSKTCEGVNDIKTWLVGGAGACAVLW</sequence>
<comment type="caution">
    <text evidence="1">The sequence shown here is derived from an EMBL/GenBank/DDBJ whole genome shotgun (WGS) entry which is preliminary data.</text>
</comment>
<evidence type="ECO:0000313" key="2">
    <source>
        <dbReference type="Proteomes" id="UP000236163"/>
    </source>
</evidence>
<organism evidence="1 2">
    <name type="scientific">Salmonella enterica subsp. houtenae serovar 50:g,z51:-</name>
    <dbReference type="NCBI Taxonomy" id="1173947"/>
    <lineage>
        <taxon>Bacteria</taxon>
        <taxon>Pseudomonadati</taxon>
        <taxon>Pseudomonadota</taxon>
        <taxon>Gammaproteobacteria</taxon>
        <taxon>Enterobacterales</taxon>
        <taxon>Enterobacteriaceae</taxon>
        <taxon>Salmonella</taxon>
    </lineage>
</organism>
<dbReference type="AlphaFoldDB" id="A0A1J6YIK5"/>
<name>A0A1J6YIK5_SALHO</name>
<dbReference type="Proteomes" id="UP000236163">
    <property type="component" value="Unassembled WGS sequence"/>
</dbReference>
<dbReference type="EMBL" id="JWSP02000006">
    <property type="protein sequence ID" value="PNO27708.1"/>
    <property type="molecule type" value="Genomic_DNA"/>
</dbReference>
<protein>
    <submittedName>
        <fullName evidence="1">Transcriptional regulator</fullName>
    </submittedName>
</protein>
<gene>
    <name evidence="1" type="ORF">RK55_023130</name>
</gene>